<sequence length="101" mass="11401">MGDQFNLATMERLTALGNIAEVAERTFVLAGLKSSNWLIIWANGELEFYYDGDDFEDRFFGETVYDEYVQGPVILFCLGAMAKMVLDRLPRAAIRLAPEAQ</sequence>
<dbReference type="AlphaFoldDB" id="A4WQS0"/>
<evidence type="ECO:0000313" key="1">
    <source>
        <dbReference type="EMBL" id="ABP69734.1"/>
    </source>
</evidence>
<dbReference type="BioCyc" id="RSPH349102:G1G8M-850-MONOMER"/>
<dbReference type="HOGENOM" id="CLU_2289504_0_0_5"/>
<dbReference type="EMBL" id="CP000661">
    <property type="protein sequence ID" value="ABP69734.1"/>
    <property type="molecule type" value="Genomic_DNA"/>
</dbReference>
<dbReference type="KEGG" id="rsq:Rsph17025_0830"/>
<reference evidence="1" key="1">
    <citation type="submission" date="2007-04" db="EMBL/GenBank/DDBJ databases">
        <title>Complete sequence of chromosome of Rhodobacter sphaeroides ATCC 17025.</title>
        <authorList>
            <consortium name="US DOE Joint Genome Institute"/>
            <person name="Copeland A."/>
            <person name="Lucas S."/>
            <person name="Lapidus A."/>
            <person name="Barry K."/>
            <person name="Detter J.C."/>
            <person name="Glavina del Rio T."/>
            <person name="Hammon N."/>
            <person name="Israni S."/>
            <person name="Dalin E."/>
            <person name="Tice H."/>
            <person name="Pitluck S."/>
            <person name="Chertkov O."/>
            <person name="Brettin T."/>
            <person name="Bruce D."/>
            <person name="Han C."/>
            <person name="Schmutz J."/>
            <person name="Larimer F."/>
            <person name="Land M."/>
            <person name="Hauser L."/>
            <person name="Kyrpides N."/>
            <person name="Kim E."/>
            <person name="Richardson P."/>
            <person name="Mackenzie C."/>
            <person name="Choudhary M."/>
            <person name="Donohue T.J."/>
            <person name="Kaplan S."/>
        </authorList>
    </citation>
    <scope>NUCLEOTIDE SEQUENCE [LARGE SCALE GENOMIC DNA]</scope>
    <source>
        <strain evidence="1">ATCC 17025</strain>
    </source>
</reference>
<gene>
    <name evidence="1" type="ordered locus">Rsph17025_0830</name>
</gene>
<organism evidence="1">
    <name type="scientific">Cereibacter sphaeroides (strain ATCC 17025 / ATH 2.4.3)</name>
    <name type="common">Rhodobacter sphaeroides</name>
    <dbReference type="NCBI Taxonomy" id="349102"/>
    <lineage>
        <taxon>Bacteria</taxon>
        <taxon>Pseudomonadati</taxon>
        <taxon>Pseudomonadota</taxon>
        <taxon>Alphaproteobacteria</taxon>
        <taxon>Rhodobacterales</taxon>
        <taxon>Paracoccaceae</taxon>
        <taxon>Cereibacter</taxon>
    </lineage>
</organism>
<accession>A4WQS0</accession>
<dbReference type="STRING" id="349102.Rsph17025_0830"/>
<dbReference type="eggNOG" id="ENOG50343IC">
    <property type="taxonomic scope" value="Bacteria"/>
</dbReference>
<name>A4WQS0_CERS5</name>
<protein>
    <submittedName>
        <fullName evidence="1">Uncharacterized protein</fullName>
    </submittedName>
</protein>
<proteinExistence type="predicted"/>